<evidence type="ECO:0000256" key="2">
    <source>
        <dbReference type="SAM" id="Phobius"/>
    </source>
</evidence>
<dbReference type="InterPro" id="IPR008802">
    <property type="entry name" value="REF"/>
</dbReference>
<evidence type="ECO:0000313" key="3">
    <source>
        <dbReference type="EMBL" id="KAK9117551.1"/>
    </source>
</evidence>
<dbReference type="EMBL" id="JBBNAE010000006">
    <property type="protein sequence ID" value="KAK9117551.1"/>
    <property type="molecule type" value="Genomic_DNA"/>
</dbReference>
<name>A0AAP0NV16_9MAGN</name>
<evidence type="ECO:0008006" key="5">
    <source>
        <dbReference type="Google" id="ProtNLM"/>
    </source>
</evidence>
<keyword evidence="4" id="KW-1185">Reference proteome</keyword>
<evidence type="ECO:0000313" key="4">
    <source>
        <dbReference type="Proteomes" id="UP001417504"/>
    </source>
</evidence>
<proteinExistence type="inferred from homology"/>
<dbReference type="PANTHER" id="PTHR33732:SF2">
    <property type="entry name" value="REF_SRPP-LIKE PROTEIN"/>
    <property type="match status" value="1"/>
</dbReference>
<gene>
    <name evidence="3" type="ORF">Sjap_016498</name>
</gene>
<dbReference type="Proteomes" id="UP001417504">
    <property type="component" value="Unassembled WGS sequence"/>
</dbReference>
<keyword evidence="2" id="KW-1133">Transmembrane helix</keyword>
<dbReference type="PANTHER" id="PTHR33732">
    <property type="entry name" value="REF/SRPP-LIKE PROTEIN OS05G0151300/LOC_OS05G05940"/>
    <property type="match status" value="1"/>
</dbReference>
<feature type="transmembrane region" description="Helical" evidence="2">
    <location>
        <begin position="21"/>
        <end position="39"/>
    </location>
</feature>
<comment type="caution">
    <text evidence="3">The sequence shown here is derived from an EMBL/GenBank/DDBJ whole genome shotgun (WGS) entry which is preliminary data.</text>
</comment>
<dbReference type="Pfam" id="PF05755">
    <property type="entry name" value="REF"/>
    <property type="match status" value="1"/>
</dbReference>
<keyword evidence="2" id="KW-0472">Membrane</keyword>
<accession>A0AAP0NV16</accession>
<evidence type="ECO:0000256" key="1">
    <source>
        <dbReference type="ARBA" id="ARBA00009737"/>
    </source>
</evidence>
<dbReference type="AlphaFoldDB" id="A0AAP0NV16"/>
<sequence>MATNDKIESENRKEELKLKHLGFVRVYAIHILVYVSNLYEYAKQNSGPLRPGIRSVEGTVTSVLGPVYQKFKGVPLKSLIFFDNKVEEGRIKFDERAPPLAKQLTNQAWGVVQKTTSLIKSTVSEARRDGVASAANHIMKDSEQFLSENAVNAWFKLNEVPVLHTVAEIAVPTVAHWSEKYNQTVISYVKKGHAVFSYLPLVPVERIAKAFKRREAAKEGGATTKQHSS</sequence>
<organism evidence="3 4">
    <name type="scientific">Stephania japonica</name>
    <dbReference type="NCBI Taxonomy" id="461633"/>
    <lineage>
        <taxon>Eukaryota</taxon>
        <taxon>Viridiplantae</taxon>
        <taxon>Streptophyta</taxon>
        <taxon>Embryophyta</taxon>
        <taxon>Tracheophyta</taxon>
        <taxon>Spermatophyta</taxon>
        <taxon>Magnoliopsida</taxon>
        <taxon>Ranunculales</taxon>
        <taxon>Menispermaceae</taxon>
        <taxon>Menispermoideae</taxon>
        <taxon>Cissampelideae</taxon>
        <taxon>Stephania</taxon>
    </lineage>
</organism>
<protein>
    <recommendedName>
        <fullName evidence="5">REF/SRPP-like protein</fullName>
    </recommendedName>
</protein>
<keyword evidence="2" id="KW-0812">Transmembrane</keyword>
<reference evidence="3 4" key="1">
    <citation type="submission" date="2024-01" db="EMBL/GenBank/DDBJ databases">
        <title>Genome assemblies of Stephania.</title>
        <authorList>
            <person name="Yang L."/>
        </authorList>
    </citation>
    <scope>NUCLEOTIDE SEQUENCE [LARGE SCALE GENOMIC DNA]</scope>
    <source>
        <strain evidence="3">QJT</strain>
        <tissue evidence="3">Leaf</tissue>
    </source>
</reference>
<comment type="similarity">
    <text evidence="1">Belongs to the REF/SRPP family.</text>
</comment>